<protein>
    <submittedName>
        <fullName evidence="1">Uncharacterized protein</fullName>
    </submittedName>
</protein>
<dbReference type="KEGG" id="cac:CA_C1082"/>
<evidence type="ECO:0000313" key="1">
    <source>
        <dbReference type="EMBL" id="AAK79056.1"/>
    </source>
</evidence>
<gene>
    <name evidence="1" type="ordered locus">CA_C1082</name>
</gene>
<sequence length="165" mass="20165">MENKYIMEKLIWTEWDFDKMKWQNCNIYAFAFDKYNYKLMIDIDYIFERISSKNEGEYYKFLVSPATLVFENVHKLEMHMDSNSDLEIHINKVYREEIKHLSIKDYVSKRVEWKWIIDTKEGKISFYSTGFNMYIRRQPILQQAQGIEFVKRGWISFYQGSLDNL</sequence>
<dbReference type="PATRIC" id="fig|272562.8.peg.1291"/>
<organism evidence="1 2">
    <name type="scientific">Clostridium acetobutylicum (strain ATCC 824 / DSM 792 / JCM 1419 / IAM 19013 / LMG 5710 / NBRC 13948 / NRRL B-527 / VKM B-1787 / 2291 / W)</name>
    <dbReference type="NCBI Taxonomy" id="272562"/>
    <lineage>
        <taxon>Bacteria</taxon>
        <taxon>Bacillati</taxon>
        <taxon>Bacillota</taxon>
        <taxon>Clostridia</taxon>
        <taxon>Eubacteriales</taxon>
        <taxon>Clostridiaceae</taxon>
        <taxon>Clostridium</taxon>
    </lineage>
</organism>
<dbReference type="AlphaFoldDB" id="Q97K39"/>
<accession>Q97K39</accession>
<dbReference type="STRING" id="272562.CA_C1082"/>
<reference evidence="1 2" key="1">
    <citation type="journal article" date="2001" name="J. Bacteriol.">
        <title>Genome sequence and comparative analysis of the solvent-producing bacterium Clostridium acetobutylicum.</title>
        <authorList>
            <person name="Nolling J."/>
            <person name="Breton G."/>
            <person name="Omelchenko M.V."/>
            <person name="Makarova K.S."/>
            <person name="Zeng Q."/>
            <person name="Gibson R."/>
            <person name="Lee H.M."/>
            <person name="Dubois J."/>
            <person name="Qiu D."/>
            <person name="Hitti J."/>
            <person name="Wolf Y.I."/>
            <person name="Tatusov R.L."/>
            <person name="Sabathe F."/>
            <person name="Doucette-Stamm L."/>
            <person name="Soucaille P."/>
            <person name="Daly M.J."/>
            <person name="Bennett G.N."/>
            <person name="Koonin E.V."/>
            <person name="Smith D.R."/>
        </authorList>
    </citation>
    <scope>NUCLEOTIDE SEQUENCE [LARGE SCALE GENOMIC DNA]</scope>
    <source>
        <strain evidence="2">ATCC 824 / DSM 792 / JCM 1419 / LMG 5710 / VKM B-1787</strain>
    </source>
</reference>
<dbReference type="OrthoDB" id="7060651at2"/>
<evidence type="ECO:0000313" key="2">
    <source>
        <dbReference type="Proteomes" id="UP000000814"/>
    </source>
</evidence>
<keyword evidence="2" id="KW-1185">Reference proteome</keyword>
<dbReference type="eggNOG" id="ENOG5032VGD">
    <property type="taxonomic scope" value="Bacteria"/>
</dbReference>
<dbReference type="PIR" id="E97033">
    <property type="entry name" value="E97033"/>
</dbReference>
<proteinExistence type="predicted"/>
<name>Q97K39_CLOAB</name>
<dbReference type="Proteomes" id="UP000000814">
    <property type="component" value="Chromosome"/>
</dbReference>
<dbReference type="HOGENOM" id="CLU_107096_0_0_9"/>
<dbReference type="EMBL" id="AE001437">
    <property type="protein sequence ID" value="AAK79056.1"/>
    <property type="molecule type" value="Genomic_DNA"/>
</dbReference>